<dbReference type="OrthoDB" id="9974421at2759"/>
<keyword evidence="3" id="KW-1185">Reference proteome</keyword>
<dbReference type="STRING" id="318479.A0A0N4UNH7"/>
<evidence type="ECO:0000313" key="1">
    <source>
        <dbReference type="EMBL" id="VDN60700.1"/>
    </source>
</evidence>
<proteinExistence type="predicted"/>
<dbReference type="SUPFAM" id="SSF53474">
    <property type="entry name" value="alpha/beta-Hydrolases"/>
    <property type="match status" value="1"/>
</dbReference>
<dbReference type="Proteomes" id="UP000038040">
    <property type="component" value="Unplaced"/>
</dbReference>
<dbReference type="Gene3D" id="3.40.50.1820">
    <property type="entry name" value="alpha/beta hydrolase"/>
    <property type="match status" value="1"/>
</dbReference>
<sequence>MCISLCIHNLRPYFQLMKYLFGNKEFLPNNWISQILARFVCGMAYTNVFCDNFLFLIVGPDSNQLNKTRTAVYLSHTPAGTSAQNLFHWIQMVYSGQIQAYDFGTVAENMLHYGQKSPPFYNMAQVNSSLYLLWSSNDWLADEIDIKRFPGFRNQRGYPCDGFQHCHQYFTVLYTRIKFLDKESKEVKEVFQEMLTFKESISETEQCM</sequence>
<evidence type="ECO:0000313" key="4">
    <source>
        <dbReference type="WBParaSite" id="DME_0000945901-mRNA-1"/>
    </source>
</evidence>
<organism evidence="2 4">
    <name type="scientific">Dracunculus medinensis</name>
    <name type="common">Guinea worm</name>
    <dbReference type="NCBI Taxonomy" id="318479"/>
    <lineage>
        <taxon>Eukaryota</taxon>
        <taxon>Metazoa</taxon>
        <taxon>Ecdysozoa</taxon>
        <taxon>Nematoda</taxon>
        <taxon>Chromadorea</taxon>
        <taxon>Rhabditida</taxon>
        <taxon>Spirurina</taxon>
        <taxon>Dracunculoidea</taxon>
        <taxon>Dracunculidae</taxon>
        <taxon>Dracunculus</taxon>
    </lineage>
</organism>
<dbReference type="AlphaFoldDB" id="A0A0N4UNH7"/>
<dbReference type="PANTHER" id="PTHR11005">
    <property type="entry name" value="LYSOSOMAL ACID LIPASE-RELATED"/>
    <property type="match status" value="1"/>
</dbReference>
<dbReference type="Proteomes" id="UP000274756">
    <property type="component" value="Unassembled WGS sequence"/>
</dbReference>
<evidence type="ECO:0000313" key="2">
    <source>
        <dbReference type="Proteomes" id="UP000038040"/>
    </source>
</evidence>
<name>A0A0N4UNH7_DRAME</name>
<accession>A0A0N4UNH7</accession>
<reference evidence="1 3" key="2">
    <citation type="submission" date="2018-11" db="EMBL/GenBank/DDBJ databases">
        <authorList>
            <consortium name="Pathogen Informatics"/>
        </authorList>
    </citation>
    <scope>NUCLEOTIDE SEQUENCE [LARGE SCALE GENOMIC DNA]</scope>
</reference>
<reference evidence="4" key="1">
    <citation type="submission" date="2017-02" db="UniProtKB">
        <authorList>
            <consortium name="WormBaseParasite"/>
        </authorList>
    </citation>
    <scope>IDENTIFICATION</scope>
</reference>
<evidence type="ECO:0000313" key="3">
    <source>
        <dbReference type="Proteomes" id="UP000274756"/>
    </source>
</evidence>
<dbReference type="InterPro" id="IPR029058">
    <property type="entry name" value="AB_hydrolase_fold"/>
</dbReference>
<gene>
    <name evidence="1" type="ORF">DME_LOCUS10673</name>
</gene>
<dbReference type="WBParaSite" id="DME_0000945901-mRNA-1">
    <property type="protein sequence ID" value="DME_0000945901-mRNA-1"/>
    <property type="gene ID" value="DME_0000945901"/>
</dbReference>
<protein>
    <submittedName>
        <fullName evidence="4">Lipase member M</fullName>
    </submittedName>
</protein>
<dbReference type="EMBL" id="UYYG01001234">
    <property type="protein sequence ID" value="VDN60700.1"/>
    <property type="molecule type" value="Genomic_DNA"/>
</dbReference>